<name>A0A9P3BH59_9EURO</name>
<dbReference type="GeneID" id="67008735"/>
<gene>
    <name evidence="1" type="ORF">Asppvi_010125</name>
</gene>
<reference evidence="1 2" key="1">
    <citation type="submission" date="2018-10" db="EMBL/GenBank/DDBJ databases">
        <title>Pan-genome distribution and transcriptional activeness of fungal secondary metabolism genes in Aspergillus section Fumigati.</title>
        <authorList>
            <person name="Takahashi H."/>
            <person name="Umemura M."/>
            <person name="Ninomiya A."/>
            <person name="Kusuya Y."/>
            <person name="Urayama S."/>
            <person name="Shimizu M."/>
            <person name="Watanabe A."/>
            <person name="Kamei K."/>
            <person name="Yaguchi T."/>
            <person name="Hagiwara D."/>
        </authorList>
    </citation>
    <scope>NUCLEOTIDE SEQUENCE [LARGE SCALE GENOMIC DNA]</scope>
    <source>
        <strain evidence="1 2">IFM 55266</strain>
    </source>
</reference>
<dbReference type="OrthoDB" id="4330301at2759"/>
<evidence type="ECO:0000313" key="1">
    <source>
        <dbReference type="EMBL" id="GIJ91160.1"/>
    </source>
</evidence>
<dbReference type="Proteomes" id="UP001043456">
    <property type="component" value="Unassembled WGS sequence"/>
</dbReference>
<comment type="caution">
    <text evidence="1">The sequence shown here is derived from an EMBL/GenBank/DDBJ whole genome shotgun (WGS) entry which is preliminary data.</text>
</comment>
<proteinExistence type="predicted"/>
<protein>
    <recommendedName>
        <fullName evidence="3">Phospholipase C</fullName>
    </recommendedName>
</protein>
<evidence type="ECO:0000313" key="2">
    <source>
        <dbReference type="Proteomes" id="UP001043456"/>
    </source>
</evidence>
<accession>A0A9P3BH59</accession>
<keyword evidence="2" id="KW-1185">Reference proteome</keyword>
<dbReference type="EMBL" id="BHVY01000008">
    <property type="protein sequence ID" value="GIJ91160.1"/>
    <property type="molecule type" value="Genomic_DNA"/>
</dbReference>
<organism evidence="1 2">
    <name type="scientific">Aspergillus pseudoviridinutans</name>
    <dbReference type="NCBI Taxonomy" id="1517512"/>
    <lineage>
        <taxon>Eukaryota</taxon>
        <taxon>Fungi</taxon>
        <taxon>Dikarya</taxon>
        <taxon>Ascomycota</taxon>
        <taxon>Pezizomycotina</taxon>
        <taxon>Eurotiomycetes</taxon>
        <taxon>Eurotiomycetidae</taxon>
        <taxon>Eurotiales</taxon>
        <taxon>Aspergillaceae</taxon>
        <taxon>Aspergillus</taxon>
        <taxon>Aspergillus subgen. Fumigati</taxon>
    </lineage>
</organism>
<sequence>MLTAVSEWESPDHIFLGDGITLRLDKHEPAKQAKEVHFALPNGEKLTYGEISALAGDFFGTWKPISDAPDPEERTRCFISAWESLAVETRLKSEIRSILYIINEQKAAVEQAIKHGRHPSEVYKSPLWDIRFQNATQGRKNQKLPTYLDLARLDWDHFGLDARLSYNTGHAVAIEIAKKGTQEALLTAYAINAFADHFLQDSFSAGHIRTPRRALHFGDNVDVDNKAKLMHDEDGEKGLHVSSRTQCKWTMYGDMNFLDKENKENREYCHQAVQSSVNEIFEAWKDGESASPKDYKAWTYAPDIKTAFSPHNHTPMFSIQERPKQRPWYTQIYDYILSIG</sequence>
<dbReference type="CDD" id="cd22893">
    <property type="entry name" value="PlcA-like"/>
    <property type="match status" value="1"/>
</dbReference>
<evidence type="ECO:0008006" key="3">
    <source>
        <dbReference type="Google" id="ProtNLM"/>
    </source>
</evidence>
<dbReference type="AlphaFoldDB" id="A0A9P3BH59"/>
<dbReference type="RefSeq" id="XP_043161906.1">
    <property type="nucleotide sequence ID" value="XM_043305971.1"/>
</dbReference>
<dbReference type="InterPro" id="IPR049756">
    <property type="entry name" value="PlcA-like_dom"/>
</dbReference>